<keyword evidence="6" id="KW-1133">Transmembrane helix</keyword>
<sequence>MFQQALDLLAGQASGPANLAIGAAGALVLLYALVTVAQSTYRLYLSPLARFPGPRAAAVSRAWLHQTMKDPFPEAIFERLHEEYGTKALRIGPNQLHLSDTTLYKTIYSQTTNYTKQIEFYDSFLTPHTLFAETEPALHKLRRKALNPFFSTAGVAKLEPIITEKIDLFKAKIDRLSARGPINVSLAMRCITIDVISQFAFGKSRDLIHEREDSFEAELLNAVDEAGKALPDMTFNNIMRKMALRMPESLVLKLNPGLTPLFKLKEFANDSVATYHAMQSKPSHPVVYGSLEHLSAADQAQEGVDILVAGADTTAYTASIALYHILRDSRIQSKLQTALADAKITTADGMPHLRELEKIDYLRACVKEALRIAMPVPGMLPRAIVGMSAYTMHNDTETWGSDARNFVPERWLGTDSKSLELNMCTFSKGARQCIGMNVATAELHMLLAHLFTQYKMTLETKKLTRTDLFVLTSPDGIWIRFERK</sequence>
<comment type="similarity">
    <text evidence="5">Belongs to the cytochrome P450 family.</text>
</comment>
<dbReference type="InterPro" id="IPR017972">
    <property type="entry name" value="Cyt_P450_CS"/>
</dbReference>
<dbReference type="PROSITE" id="PS00086">
    <property type="entry name" value="CYTOCHROME_P450"/>
    <property type="match status" value="1"/>
</dbReference>
<dbReference type="InterPro" id="IPR001128">
    <property type="entry name" value="Cyt_P450"/>
</dbReference>
<evidence type="ECO:0000256" key="1">
    <source>
        <dbReference type="ARBA" id="ARBA00001971"/>
    </source>
</evidence>
<keyword evidence="5" id="KW-0560">Oxidoreductase</keyword>
<dbReference type="CDD" id="cd11062">
    <property type="entry name" value="CYP58-like"/>
    <property type="match status" value="1"/>
</dbReference>
<dbReference type="PANTHER" id="PTHR24305:SF234">
    <property type="entry name" value="CYTOCHROME P450"/>
    <property type="match status" value="1"/>
</dbReference>
<evidence type="ECO:0000256" key="3">
    <source>
        <dbReference type="ARBA" id="ARBA00023004"/>
    </source>
</evidence>
<protein>
    <recommendedName>
        <fullName evidence="9">Cytochrome P450</fullName>
    </recommendedName>
</protein>
<evidence type="ECO:0000256" key="2">
    <source>
        <dbReference type="ARBA" id="ARBA00022723"/>
    </source>
</evidence>
<keyword evidence="6" id="KW-0812">Transmembrane</keyword>
<dbReference type="GO" id="GO:0005506">
    <property type="term" value="F:iron ion binding"/>
    <property type="evidence" value="ECO:0007669"/>
    <property type="project" value="InterPro"/>
</dbReference>
<evidence type="ECO:0000313" key="8">
    <source>
        <dbReference type="Proteomes" id="UP001324427"/>
    </source>
</evidence>
<keyword evidence="8" id="KW-1185">Reference proteome</keyword>
<dbReference type="EMBL" id="JAVFHQ010000010">
    <property type="protein sequence ID" value="KAK4547628.1"/>
    <property type="molecule type" value="Genomic_DNA"/>
</dbReference>
<keyword evidence="4 5" id="KW-0349">Heme</keyword>
<dbReference type="Gene3D" id="1.10.630.10">
    <property type="entry name" value="Cytochrome P450"/>
    <property type="match status" value="1"/>
</dbReference>
<gene>
    <name evidence="7" type="ORF">LTR36_000585</name>
</gene>
<dbReference type="GO" id="GO:0004497">
    <property type="term" value="F:monooxygenase activity"/>
    <property type="evidence" value="ECO:0007669"/>
    <property type="project" value="UniProtKB-KW"/>
</dbReference>
<dbReference type="AlphaFoldDB" id="A0AAV9JQC6"/>
<dbReference type="InterPro" id="IPR036396">
    <property type="entry name" value="Cyt_P450_sf"/>
</dbReference>
<feature type="transmembrane region" description="Helical" evidence="6">
    <location>
        <begin position="20"/>
        <end position="41"/>
    </location>
</feature>
<name>A0AAV9JQC6_9PEZI</name>
<keyword evidence="3 4" id="KW-0408">Iron</keyword>
<dbReference type="PRINTS" id="PR00463">
    <property type="entry name" value="EP450I"/>
</dbReference>
<organism evidence="7 8">
    <name type="scientific">Oleoguttula mirabilis</name>
    <dbReference type="NCBI Taxonomy" id="1507867"/>
    <lineage>
        <taxon>Eukaryota</taxon>
        <taxon>Fungi</taxon>
        <taxon>Dikarya</taxon>
        <taxon>Ascomycota</taxon>
        <taxon>Pezizomycotina</taxon>
        <taxon>Dothideomycetes</taxon>
        <taxon>Dothideomycetidae</taxon>
        <taxon>Mycosphaerellales</taxon>
        <taxon>Teratosphaeriaceae</taxon>
        <taxon>Oleoguttula</taxon>
    </lineage>
</organism>
<comment type="caution">
    <text evidence="7">The sequence shown here is derived from an EMBL/GenBank/DDBJ whole genome shotgun (WGS) entry which is preliminary data.</text>
</comment>
<dbReference type="GO" id="GO:0016705">
    <property type="term" value="F:oxidoreductase activity, acting on paired donors, with incorporation or reduction of molecular oxygen"/>
    <property type="evidence" value="ECO:0007669"/>
    <property type="project" value="InterPro"/>
</dbReference>
<evidence type="ECO:0000313" key="7">
    <source>
        <dbReference type="EMBL" id="KAK4547628.1"/>
    </source>
</evidence>
<reference evidence="7 8" key="1">
    <citation type="submission" date="2021-11" db="EMBL/GenBank/DDBJ databases">
        <title>Black yeast isolated from Biological Soil Crust.</title>
        <authorList>
            <person name="Kurbessoian T."/>
        </authorList>
    </citation>
    <scope>NUCLEOTIDE SEQUENCE [LARGE SCALE GENOMIC DNA]</scope>
    <source>
        <strain evidence="7 8">CCFEE 5522</strain>
    </source>
</reference>
<comment type="cofactor">
    <cofactor evidence="1 4">
        <name>heme</name>
        <dbReference type="ChEBI" id="CHEBI:30413"/>
    </cofactor>
</comment>
<dbReference type="Proteomes" id="UP001324427">
    <property type="component" value="Unassembled WGS sequence"/>
</dbReference>
<evidence type="ECO:0008006" key="9">
    <source>
        <dbReference type="Google" id="ProtNLM"/>
    </source>
</evidence>
<keyword evidence="5" id="KW-0503">Monooxygenase</keyword>
<dbReference type="PRINTS" id="PR00385">
    <property type="entry name" value="P450"/>
</dbReference>
<evidence type="ECO:0000256" key="5">
    <source>
        <dbReference type="RuleBase" id="RU000461"/>
    </source>
</evidence>
<keyword evidence="6" id="KW-0472">Membrane</keyword>
<proteinExistence type="inferred from homology"/>
<accession>A0AAV9JQC6</accession>
<feature type="binding site" description="axial binding residue" evidence="4">
    <location>
        <position position="433"/>
    </location>
    <ligand>
        <name>heme</name>
        <dbReference type="ChEBI" id="CHEBI:30413"/>
    </ligand>
    <ligandPart>
        <name>Fe</name>
        <dbReference type="ChEBI" id="CHEBI:18248"/>
    </ligandPart>
</feature>
<evidence type="ECO:0000256" key="6">
    <source>
        <dbReference type="SAM" id="Phobius"/>
    </source>
</evidence>
<dbReference type="InterPro" id="IPR002401">
    <property type="entry name" value="Cyt_P450_E_grp-I"/>
</dbReference>
<evidence type="ECO:0000256" key="4">
    <source>
        <dbReference type="PIRSR" id="PIRSR602401-1"/>
    </source>
</evidence>
<keyword evidence="2 4" id="KW-0479">Metal-binding</keyword>
<dbReference type="SUPFAM" id="SSF48264">
    <property type="entry name" value="Cytochrome P450"/>
    <property type="match status" value="1"/>
</dbReference>
<dbReference type="PANTHER" id="PTHR24305">
    <property type="entry name" value="CYTOCHROME P450"/>
    <property type="match status" value="1"/>
</dbReference>
<dbReference type="InterPro" id="IPR050121">
    <property type="entry name" value="Cytochrome_P450_monoxygenase"/>
</dbReference>
<dbReference type="GO" id="GO:0020037">
    <property type="term" value="F:heme binding"/>
    <property type="evidence" value="ECO:0007669"/>
    <property type="project" value="InterPro"/>
</dbReference>
<dbReference type="Pfam" id="PF00067">
    <property type="entry name" value="p450"/>
    <property type="match status" value="1"/>
</dbReference>